<dbReference type="AlphaFoldDB" id="A0AAD2JNB9"/>
<gene>
    <name evidence="2" type="ORF">CYCCA115_LOCUS22165</name>
</gene>
<protein>
    <recommendedName>
        <fullName evidence="4">BTB domain-containing protein</fullName>
    </recommendedName>
</protein>
<name>A0AAD2JNB9_9STRA</name>
<comment type="caution">
    <text evidence="2">The sequence shown here is derived from an EMBL/GenBank/DDBJ whole genome shotgun (WGS) entry which is preliminary data.</text>
</comment>
<dbReference type="Proteomes" id="UP001295423">
    <property type="component" value="Unassembled WGS sequence"/>
</dbReference>
<evidence type="ECO:0000313" key="3">
    <source>
        <dbReference type="Proteomes" id="UP001295423"/>
    </source>
</evidence>
<evidence type="ECO:0000313" key="2">
    <source>
        <dbReference type="EMBL" id="CAJ1966580.1"/>
    </source>
</evidence>
<reference evidence="2" key="1">
    <citation type="submission" date="2023-08" db="EMBL/GenBank/DDBJ databases">
        <authorList>
            <person name="Audoor S."/>
            <person name="Bilcke G."/>
        </authorList>
    </citation>
    <scope>NUCLEOTIDE SEQUENCE</scope>
</reference>
<feature type="region of interest" description="Disordered" evidence="1">
    <location>
        <begin position="593"/>
        <end position="640"/>
    </location>
</feature>
<feature type="region of interest" description="Disordered" evidence="1">
    <location>
        <begin position="1"/>
        <end position="66"/>
    </location>
</feature>
<dbReference type="Gene3D" id="3.30.710.10">
    <property type="entry name" value="Potassium Channel Kv1.1, Chain A"/>
    <property type="match status" value="1"/>
</dbReference>
<dbReference type="EMBL" id="CAKOGP040002302">
    <property type="protein sequence ID" value="CAJ1966580.1"/>
    <property type="molecule type" value="Genomic_DNA"/>
</dbReference>
<accession>A0AAD2JNB9</accession>
<organism evidence="2 3">
    <name type="scientific">Cylindrotheca closterium</name>
    <dbReference type="NCBI Taxonomy" id="2856"/>
    <lineage>
        <taxon>Eukaryota</taxon>
        <taxon>Sar</taxon>
        <taxon>Stramenopiles</taxon>
        <taxon>Ochrophyta</taxon>
        <taxon>Bacillariophyta</taxon>
        <taxon>Bacillariophyceae</taxon>
        <taxon>Bacillariophycidae</taxon>
        <taxon>Bacillariales</taxon>
        <taxon>Bacillariaceae</taxon>
        <taxon>Cylindrotheca</taxon>
    </lineage>
</organism>
<evidence type="ECO:0008006" key="4">
    <source>
        <dbReference type="Google" id="ProtNLM"/>
    </source>
</evidence>
<keyword evidence="3" id="KW-1185">Reference proteome</keyword>
<dbReference type="InterPro" id="IPR011333">
    <property type="entry name" value="SKP1/BTB/POZ_sf"/>
</dbReference>
<sequence length="640" mass="71722">MENINDENNNEINHNNHGLGAGAPWDQEEGNGNNIDMEMEDGNDRDANGDLDGGIAVNPDGASNSNRTTTECDLVLYLECEEEISAAPNHPIIRPGATVFIGMDKNTKLAAVFKRFVEFCNDRQKRRDHIEVSDLEFLHCQLLNGSDTAETSALMKNDRIKVRANKSIEREIEAERKRQQRIADAHFFDQMRILLPDKWNKYADIVLDCQGKLVDDKGRNQKVLWTKVKAYTPILQARCPWIYDIIMKAKTDALAAALAQDTALEFTPNVEDTKSVVARVESEMKAVDEDEDDNSIEVMPFNENDAQNAEIAASSGANEIENDDEEDLRFDGCAKVRSDSPVLSSRHRGQSEPLKKDLFKVTVQNHSPEAIKLLLEYCYTNRVVVLGLNAFIVACKERPTGEKGPIPPLPMTKAGHPRYAQDSRPLVSFQVALAGIELAEEANMPRLSLMCEVAAAQLVTSINVVRALSLCASQKSKSGNDLPKLRKAAMDVVLRNGSRGVLELGRTAMFRKALEEPRAIIVPTLLQGTTEAVTRYGKRGQSKRTKPNVSIYSFDELDREDAIKRERERRKRRIESGRAYEIEEYGNDPSLRWKASYDSSGSRKRPLKLMPATRGKTISRSDEHGSKSRRESGSHRRRAN</sequence>
<evidence type="ECO:0000256" key="1">
    <source>
        <dbReference type="SAM" id="MobiDB-lite"/>
    </source>
</evidence>
<proteinExistence type="predicted"/>
<feature type="compositionally biased region" description="Basic and acidic residues" evidence="1">
    <location>
        <begin position="619"/>
        <end position="634"/>
    </location>
</feature>